<dbReference type="RefSeq" id="WP_183696724.1">
    <property type="nucleotide sequence ID" value="NZ_JACIIJ010000011.1"/>
</dbReference>
<keyword evidence="2 5" id="KW-0012">Acyltransferase</keyword>
<proteinExistence type="inferred from homology"/>
<evidence type="ECO:0000259" key="4">
    <source>
        <dbReference type="PROSITE" id="PS51186"/>
    </source>
</evidence>
<dbReference type="AlphaFoldDB" id="A0A7X0DUF1"/>
<dbReference type="CDD" id="cd04301">
    <property type="entry name" value="NAT_SF"/>
    <property type="match status" value="1"/>
</dbReference>
<organism evidence="5 6">
    <name type="scientific">Rhizobium leguminosarum</name>
    <dbReference type="NCBI Taxonomy" id="384"/>
    <lineage>
        <taxon>Bacteria</taxon>
        <taxon>Pseudomonadati</taxon>
        <taxon>Pseudomonadota</taxon>
        <taxon>Alphaproteobacteria</taxon>
        <taxon>Hyphomicrobiales</taxon>
        <taxon>Rhizobiaceae</taxon>
        <taxon>Rhizobium/Agrobacterium group</taxon>
        <taxon>Rhizobium</taxon>
    </lineage>
</organism>
<comment type="similarity">
    <text evidence="3">Belongs to the acetyltransferase family. RimJ subfamily.</text>
</comment>
<reference evidence="5 6" key="1">
    <citation type="submission" date="2020-08" db="EMBL/GenBank/DDBJ databases">
        <title>Genomic Encyclopedia of Type Strains, Phase IV (KMG-V): Genome sequencing to study the core and pangenomes of soil and plant-associated prokaryotes.</title>
        <authorList>
            <person name="Whitman W."/>
        </authorList>
    </citation>
    <scope>NUCLEOTIDE SEQUENCE [LARGE SCALE GENOMIC DNA]</scope>
    <source>
        <strain evidence="5 6">SEMIA 4011</strain>
    </source>
</reference>
<evidence type="ECO:0000313" key="6">
    <source>
        <dbReference type="Proteomes" id="UP000517187"/>
    </source>
</evidence>
<dbReference type="Pfam" id="PF00583">
    <property type="entry name" value="Acetyltransf_1"/>
    <property type="match status" value="1"/>
</dbReference>
<accession>A0A7X0DUF1</accession>
<dbReference type="EC" id="2.3.1.-" evidence="5"/>
<dbReference type="InterPro" id="IPR051531">
    <property type="entry name" value="N-acetyltransferase"/>
</dbReference>
<evidence type="ECO:0000256" key="2">
    <source>
        <dbReference type="ARBA" id="ARBA00023315"/>
    </source>
</evidence>
<dbReference type="Proteomes" id="UP000517187">
    <property type="component" value="Unassembled WGS sequence"/>
</dbReference>
<dbReference type="PANTHER" id="PTHR43792:SF8">
    <property type="entry name" value="[RIBOSOMAL PROTEIN US5]-ALANINE N-ACETYLTRANSFERASE"/>
    <property type="match status" value="1"/>
</dbReference>
<sequence>MSENEENEPGRRARLPEGILVRAVRLSDAEEITDLINLPGYRAGTLRPPYQRVEEVRKYMENPSPGALNLVVTLDGKIVGNCGLNRLSGRRQHAASLGMGVHDDFTGRGFGRILLGAMVDAADDWLDVKRLELTVYTDNDAAIGLYERFGFQQEGLLRAFGFRSGEYVDAYTMARLRLSVNEAGGLPSALTR</sequence>
<dbReference type="InterPro" id="IPR016181">
    <property type="entry name" value="Acyl_CoA_acyltransferase"/>
</dbReference>
<dbReference type="GO" id="GO:0016747">
    <property type="term" value="F:acyltransferase activity, transferring groups other than amino-acyl groups"/>
    <property type="evidence" value="ECO:0007669"/>
    <property type="project" value="InterPro"/>
</dbReference>
<protein>
    <submittedName>
        <fullName evidence="5">Putative acetyltransferase</fullName>
        <ecNumber evidence="5">2.3.1.-</ecNumber>
    </submittedName>
</protein>
<gene>
    <name evidence="5" type="ORF">GGE66_004545</name>
</gene>
<dbReference type="InterPro" id="IPR000182">
    <property type="entry name" value="GNAT_dom"/>
</dbReference>
<name>A0A7X0DUF1_RHILE</name>
<dbReference type="SUPFAM" id="SSF55729">
    <property type="entry name" value="Acyl-CoA N-acyltransferases (Nat)"/>
    <property type="match status" value="1"/>
</dbReference>
<evidence type="ECO:0000256" key="1">
    <source>
        <dbReference type="ARBA" id="ARBA00022679"/>
    </source>
</evidence>
<dbReference type="PANTHER" id="PTHR43792">
    <property type="entry name" value="GNAT FAMILY, PUTATIVE (AFU_ORTHOLOGUE AFUA_3G00765)-RELATED-RELATED"/>
    <property type="match status" value="1"/>
</dbReference>
<evidence type="ECO:0000313" key="5">
    <source>
        <dbReference type="EMBL" id="MBB6223555.1"/>
    </source>
</evidence>
<comment type="caution">
    <text evidence="5">The sequence shown here is derived from an EMBL/GenBank/DDBJ whole genome shotgun (WGS) entry which is preliminary data.</text>
</comment>
<evidence type="ECO:0000256" key="3">
    <source>
        <dbReference type="ARBA" id="ARBA00038502"/>
    </source>
</evidence>
<dbReference type="PROSITE" id="PS51186">
    <property type="entry name" value="GNAT"/>
    <property type="match status" value="1"/>
</dbReference>
<keyword evidence="1 5" id="KW-0808">Transferase</keyword>
<feature type="domain" description="N-acetyltransferase" evidence="4">
    <location>
        <begin position="19"/>
        <end position="178"/>
    </location>
</feature>
<dbReference type="EMBL" id="JACIIJ010000011">
    <property type="protein sequence ID" value="MBB6223555.1"/>
    <property type="molecule type" value="Genomic_DNA"/>
</dbReference>
<dbReference type="Gene3D" id="3.40.630.30">
    <property type="match status" value="1"/>
</dbReference>